<accession>A0A2T4C280</accession>
<keyword evidence="1" id="KW-1133">Transmembrane helix</keyword>
<keyword evidence="1" id="KW-0812">Transmembrane</keyword>
<organism evidence="2 3">
    <name type="scientific">Trichoderma longibrachiatum ATCC 18648</name>
    <dbReference type="NCBI Taxonomy" id="983965"/>
    <lineage>
        <taxon>Eukaryota</taxon>
        <taxon>Fungi</taxon>
        <taxon>Dikarya</taxon>
        <taxon>Ascomycota</taxon>
        <taxon>Pezizomycotina</taxon>
        <taxon>Sordariomycetes</taxon>
        <taxon>Hypocreomycetidae</taxon>
        <taxon>Hypocreales</taxon>
        <taxon>Hypocreaceae</taxon>
        <taxon>Trichoderma</taxon>
    </lineage>
</organism>
<dbReference type="Proteomes" id="UP000240760">
    <property type="component" value="Unassembled WGS sequence"/>
</dbReference>
<keyword evidence="3" id="KW-1185">Reference proteome</keyword>
<keyword evidence="1" id="KW-0472">Membrane</keyword>
<dbReference type="EMBL" id="KZ679133">
    <property type="protein sequence ID" value="PTB75625.1"/>
    <property type="molecule type" value="Genomic_DNA"/>
</dbReference>
<dbReference type="AlphaFoldDB" id="A0A2T4C280"/>
<evidence type="ECO:0000313" key="3">
    <source>
        <dbReference type="Proteomes" id="UP000240760"/>
    </source>
</evidence>
<protein>
    <submittedName>
        <fullName evidence="2">Uncharacterized protein</fullName>
    </submittedName>
</protein>
<reference evidence="2 3" key="1">
    <citation type="submission" date="2016-07" db="EMBL/GenBank/DDBJ databases">
        <title>Multiple horizontal gene transfer events from other fungi enriched the ability of initially mycotrophic Trichoderma (Ascomycota) to feed on dead plant biomass.</title>
        <authorList>
            <consortium name="DOE Joint Genome Institute"/>
            <person name="Aerts A."/>
            <person name="Atanasova L."/>
            <person name="Chenthamara K."/>
            <person name="Zhang J."/>
            <person name="Grujic M."/>
            <person name="Henrissat B."/>
            <person name="Kuo A."/>
            <person name="Salamov A."/>
            <person name="Lipzen A."/>
            <person name="Labutti K."/>
            <person name="Barry K."/>
            <person name="Miao Y."/>
            <person name="Rahimi M.J."/>
            <person name="Shen Q."/>
            <person name="Grigoriev I.V."/>
            <person name="Kubicek C.P."/>
            <person name="Druzhinina I.S."/>
        </authorList>
    </citation>
    <scope>NUCLEOTIDE SEQUENCE [LARGE SCALE GENOMIC DNA]</scope>
    <source>
        <strain evidence="2 3">ATCC 18648</strain>
    </source>
</reference>
<evidence type="ECO:0000313" key="2">
    <source>
        <dbReference type="EMBL" id="PTB75625.1"/>
    </source>
</evidence>
<gene>
    <name evidence="2" type="ORF">M440DRAFT_1257932</name>
</gene>
<feature type="transmembrane region" description="Helical" evidence="1">
    <location>
        <begin position="58"/>
        <end position="80"/>
    </location>
</feature>
<sequence>MAAILPVCFGASHSFLACCFSCIFRFPLTFHSYKPPASRWNRQPTRGLRLVRSCKAPLSLLMLTGSPGTCAFTLFLTPYLSTYMTCDLR</sequence>
<name>A0A2T4C280_TRILO</name>
<evidence type="ECO:0000256" key="1">
    <source>
        <dbReference type="SAM" id="Phobius"/>
    </source>
</evidence>
<proteinExistence type="predicted"/>